<feature type="region of interest" description="Disordered" evidence="1">
    <location>
        <begin position="40"/>
        <end position="60"/>
    </location>
</feature>
<comment type="caution">
    <text evidence="3">The sequence shown here is derived from an EMBL/GenBank/DDBJ whole genome shotgun (WGS) entry which is preliminary data.</text>
</comment>
<evidence type="ECO:0000313" key="4">
    <source>
        <dbReference type="Proteomes" id="UP000813462"/>
    </source>
</evidence>
<feature type="compositionally biased region" description="Polar residues" evidence="1">
    <location>
        <begin position="49"/>
        <end position="59"/>
    </location>
</feature>
<dbReference type="AlphaFoldDB" id="A0A978UP42"/>
<proteinExistence type="predicted"/>
<keyword evidence="2" id="KW-0472">Membrane</keyword>
<protein>
    <submittedName>
        <fullName evidence="3">Uncharacterized protein</fullName>
    </submittedName>
</protein>
<reference evidence="3" key="1">
    <citation type="journal article" date="2021" name="Front. Plant Sci.">
        <title>Chromosome-Scale Genome Assembly for Chinese Sour Jujube and Insights Into Its Genome Evolution and Domestication Signature.</title>
        <authorList>
            <person name="Shen L.-Y."/>
            <person name="Luo H."/>
            <person name="Wang X.-L."/>
            <person name="Wang X.-M."/>
            <person name="Qiu X.-J."/>
            <person name="Liu H."/>
            <person name="Zhou S.-S."/>
            <person name="Jia K.-H."/>
            <person name="Nie S."/>
            <person name="Bao Y.-T."/>
            <person name="Zhang R.-G."/>
            <person name="Yun Q.-Z."/>
            <person name="Chai Y.-H."/>
            <person name="Lu J.-Y."/>
            <person name="Li Y."/>
            <person name="Zhao S.-W."/>
            <person name="Mao J.-F."/>
            <person name="Jia S.-G."/>
            <person name="Mao Y.-M."/>
        </authorList>
    </citation>
    <scope>NUCLEOTIDE SEQUENCE</scope>
    <source>
        <strain evidence="3">AT0</strain>
        <tissue evidence="3">Leaf</tissue>
    </source>
</reference>
<evidence type="ECO:0000256" key="1">
    <source>
        <dbReference type="SAM" id="MobiDB-lite"/>
    </source>
</evidence>
<evidence type="ECO:0000256" key="2">
    <source>
        <dbReference type="SAM" id="Phobius"/>
    </source>
</evidence>
<feature type="transmembrane region" description="Helical" evidence="2">
    <location>
        <begin position="16"/>
        <end position="34"/>
    </location>
</feature>
<dbReference type="PANTHER" id="PTHR33237">
    <property type="entry name" value="F2P16.13 PROTEIN-RELATED"/>
    <property type="match status" value="1"/>
</dbReference>
<keyword evidence="2" id="KW-0812">Transmembrane</keyword>
<evidence type="ECO:0000313" key="3">
    <source>
        <dbReference type="EMBL" id="KAH7516594.1"/>
    </source>
</evidence>
<dbReference type="OrthoDB" id="755532at2759"/>
<organism evidence="3 4">
    <name type="scientific">Ziziphus jujuba var. spinosa</name>
    <dbReference type="NCBI Taxonomy" id="714518"/>
    <lineage>
        <taxon>Eukaryota</taxon>
        <taxon>Viridiplantae</taxon>
        <taxon>Streptophyta</taxon>
        <taxon>Embryophyta</taxon>
        <taxon>Tracheophyta</taxon>
        <taxon>Spermatophyta</taxon>
        <taxon>Magnoliopsida</taxon>
        <taxon>eudicotyledons</taxon>
        <taxon>Gunneridae</taxon>
        <taxon>Pentapetalae</taxon>
        <taxon>rosids</taxon>
        <taxon>fabids</taxon>
        <taxon>Rosales</taxon>
        <taxon>Rhamnaceae</taxon>
        <taxon>Paliureae</taxon>
        <taxon>Ziziphus</taxon>
    </lineage>
</organism>
<sequence>MVRLIPELPGDKVSSMSLAIGLFVSVSALVALCAKHVRRAPKNHDHGKTTSNGDQQYSINMVPKSPLASSKQLVSSLSNKAIPFIYKKKGGDEQADHEVEEGFGEGGLWQRAILMGDKCRPPEFSGVIYYDNYGNQLSEMPLRSPRASPLPAYSIPVARDGN</sequence>
<accession>A0A978UP42</accession>
<dbReference type="EMBL" id="JAEACU010000010">
    <property type="protein sequence ID" value="KAH7516594.1"/>
    <property type="molecule type" value="Genomic_DNA"/>
</dbReference>
<name>A0A978UP42_ZIZJJ</name>
<dbReference type="PANTHER" id="PTHR33237:SF50">
    <property type="entry name" value="TRANSMEMBRANE PROTEIN"/>
    <property type="match status" value="1"/>
</dbReference>
<gene>
    <name evidence="3" type="ORF">FEM48_Zijuj10G0151700</name>
</gene>
<keyword evidence="2" id="KW-1133">Transmembrane helix</keyword>
<dbReference type="Proteomes" id="UP000813462">
    <property type="component" value="Unassembled WGS sequence"/>
</dbReference>